<evidence type="ECO:0000313" key="7">
    <source>
        <dbReference type="EMBL" id="KEQ12643.1"/>
    </source>
</evidence>
<dbReference type="eggNOG" id="COG1280">
    <property type="taxonomic scope" value="Bacteria"/>
</dbReference>
<dbReference type="Proteomes" id="UP000028006">
    <property type="component" value="Unassembled WGS sequence"/>
</dbReference>
<feature type="transmembrane region" description="Helical" evidence="6">
    <location>
        <begin position="114"/>
        <end position="138"/>
    </location>
</feature>
<dbReference type="AlphaFoldDB" id="A0A081N2H0"/>
<dbReference type="EMBL" id="JOKG01000004">
    <property type="protein sequence ID" value="KEQ12643.1"/>
    <property type="molecule type" value="Genomic_DNA"/>
</dbReference>
<keyword evidence="4 6" id="KW-1133">Transmembrane helix</keyword>
<proteinExistence type="predicted"/>
<dbReference type="PANTHER" id="PTHR30086:SF20">
    <property type="entry name" value="ARGININE EXPORTER PROTEIN ARGO-RELATED"/>
    <property type="match status" value="1"/>
</dbReference>
<comment type="caution">
    <text evidence="7">The sequence shown here is derived from an EMBL/GenBank/DDBJ whole genome shotgun (WGS) entry which is preliminary data.</text>
</comment>
<reference evidence="7 8" key="1">
    <citation type="submission" date="2014-06" db="EMBL/GenBank/DDBJ databases">
        <title>Whole Genome Sequences of Three Symbiotic Endozoicomonas Bacteria.</title>
        <authorList>
            <person name="Neave M.J."/>
            <person name="Apprill A."/>
            <person name="Voolstra C.R."/>
        </authorList>
    </citation>
    <scope>NUCLEOTIDE SEQUENCE [LARGE SCALE GENOMIC DNA]</scope>
    <source>
        <strain evidence="7 8">LMG 24815</strain>
    </source>
</reference>
<keyword evidence="2" id="KW-1003">Cell membrane</keyword>
<evidence type="ECO:0000256" key="5">
    <source>
        <dbReference type="ARBA" id="ARBA00023136"/>
    </source>
</evidence>
<keyword evidence="5 6" id="KW-0472">Membrane</keyword>
<keyword evidence="8" id="KW-1185">Reference proteome</keyword>
<dbReference type="GO" id="GO:0015171">
    <property type="term" value="F:amino acid transmembrane transporter activity"/>
    <property type="evidence" value="ECO:0007669"/>
    <property type="project" value="TreeGrafter"/>
</dbReference>
<evidence type="ECO:0000256" key="3">
    <source>
        <dbReference type="ARBA" id="ARBA00022692"/>
    </source>
</evidence>
<keyword evidence="3 6" id="KW-0812">Transmembrane</keyword>
<feature type="transmembrane region" description="Helical" evidence="6">
    <location>
        <begin position="6"/>
        <end position="27"/>
    </location>
</feature>
<evidence type="ECO:0008006" key="9">
    <source>
        <dbReference type="Google" id="ProtNLM"/>
    </source>
</evidence>
<dbReference type="RefSeq" id="WP_034877990.1">
    <property type="nucleotide sequence ID" value="NZ_JOKG01000004.1"/>
</dbReference>
<dbReference type="InterPro" id="IPR001123">
    <property type="entry name" value="LeuE-type"/>
</dbReference>
<dbReference type="PANTHER" id="PTHR30086">
    <property type="entry name" value="ARGININE EXPORTER PROTEIN ARGO"/>
    <property type="match status" value="1"/>
</dbReference>
<evidence type="ECO:0000256" key="4">
    <source>
        <dbReference type="ARBA" id="ARBA00022989"/>
    </source>
</evidence>
<dbReference type="GO" id="GO:0005886">
    <property type="term" value="C:plasma membrane"/>
    <property type="evidence" value="ECO:0007669"/>
    <property type="project" value="UniProtKB-SubCell"/>
</dbReference>
<organism evidence="7 8">
    <name type="scientific">Endozoicomonas montiporae</name>
    <dbReference type="NCBI Taxonomy" id="1027273"/>
    <lineage>
        <taxon>Bacteria</taxon>
        <taxon>Pseudomonadati</taxon>
        <taxon>Pseudomonadota</taxon>
        <taxon>Gammaproteobacteria</taxon>
        <taxon>Oceanospirillales</taxon>
        <taxon>Endozoicomonadaceae</taxon>
        <taxon>Endozoicomonas</taxon>
    </lineage>
</organism>
<feature type="transmembrane region" description="Helical" evidence="6">
    <location>
        <begin position="186"/>
        <end position="204"/>
    </location>
</feature>
<comment type="subcellular location">
    <subcellularLocation>
        <location evidence="1">Cell membrane</location>
        <topology evidence="1">Multi-pass membrane protein</topology>
    </subcellularLocation>
</comment>
<evidence type="ECO:0000256" key="6">
    <source>
        <dbReference type="SAM" id="Phobius"/>
    </source>
</evidence>
<gene>
    <name evidence="7" type="ORF">GZ77_19285</name>
</gene>
<sequence length="208" mass="22037">MFDLFLKGIIAGIVIAAPVGPIGLLCLRRTLENGRLAGLASGLGAATADGFYGVVVAAGFAVSGVLDSHAGQMSVVGGLLVTILGLQALRGFLNNKDQSANSITTTDKTNILSAFSTTFILTLTNPMTILMFTGLIAGLGSIAESESYSAYWLVCGIFLGSAIWWIFLVHITLLAKSRLTAAVTRWFDFVSGTLLLFWGLWLLFNNLL</sequence>
<feature type="transmembrane region" description="Helical" evidence="6">
    <location>
        <begin position="150"/>
        <end position="174"/>
    </location>
</feature>
<dbReference type="Pfam" id="PF01810">
    <property type="entry name" value="LysE"/>
    <property type="match status" value="1"/>
</dbReference>
<feature type="transmembrane region" description="Helical" evidence="6">
    <location>
        <begin position="39"/>
        <end position="62"/>
    </location>
</feature>
<evidence type="ECO:0000313" key="8">
    <source>
        <dbReference type="Proteomes" id="UP000028006"/>
    </source>
</evidence>
<name>A0A081N2H0_9GAMM</name>
<evidence type="ECO:0000256" key="1">
    <source>
        <dbReference type="ARBA" id="ARBA00004651"/>
    </source>
</evidence>
<feature type="transmembrane region" description="Helical" evidence="6">
    <location>
        <begin position="74"/>
        <end position="93"/>
    </location>
</feature>
<protein>
    <recommendedName>
        <fullName evidence="9">Lysine transporter LysE</fullName>
    </recommendedName>
</protein>
<accession>A0A081N2H0</accession>
<evidence type="ECO:0000256" key="2">
    <source>
        <dbReference type="ARBA" id="ARBA00022475"/>
    </source>
</evidence>